<dbReference type="EMBL" id="KZ678128">
    <property type="protein sequence ID" value="PSN74687.1"/>
    <property type="molecule type" value="Genomic_DNA"/>
</dbReference>
<dbReference type="OrthoDB" id="4359806at2759"/>
<gene>
    <name evidence="1" type="ORF">BS50DRAFT_469665</name>
</gene>
<dbReference type="AlphaFoldDB" id="A0A2T2PAK1"/>
<proteinExistence type="predicted"/>
<feature type="non-terminal residue" evidence="1">
    <location>
        <position position="1"/>
    </location>
</feature>
<name>A0A2T2PAK1_CORCC</name>
<accession>A0A2T2PAK1</accession>
<keyword evidence="2" id="KW-1185">Reference proteome</keyword>
<sequence length="188" mass="21074">EPTPIGQLWTASWTPSDLTPYTQHCTSRTTFTAGIYKLSEMYPALKDFAPQLKIFYNKQLYPGSWEGIDLHGTERELLKMDMEQIPFAVREYLQRNPKQRHFSLQDGTVFFAPGAIYPLLPLWVEEPEGATVGECEGVFGDLENYSNELKDGAVVGKVSHKAAGKNEVEITIEAFQVKAASGKGRDEL</sequence>
<reference evidence="1 2" key="1">
    <citation type="journal article" date="2018" name="Front. Microbiol.">
        <title>Genome-Wide Analysis of Corynespora cassiicola Leaf Fall Disease Putative Effectors.</title>
        <authorList>
            <person name="Lopez D."/>
            <person name="Ribeiro S."/>
            <person name="Label P."/>
            <person name="Fumanal B."/>
            <person name="Venisse J.S."/>
            <person name="Kohler A."/>
            <person name="de Oliveira R.R."/>
            <person name="Labutti K."/>
            <person name="Lipzen A."/>
            <person name="Lail K."/>
            <person name="Bauer D."/>
            <person name="Ohm R.A."/>
            <person name="Barry K.W."/>
            <person name="Spatafora J."/>
            <person name="Grigoriev I.V."/>
            <person name="Martin F.M."/>
            <person name="Pujade-Renaud V."/>
        </authorList>
    </citation>
    <scope>NUCLEOTIDE SEQUENCE [LARGE SCALE GENOMIC DNA]</scope>
    <source>
        <strain evidence="1 2">Philippines</strain>
    </source>
</reference>
<evidence type="ECO:0000313" key="2">
    <source>
        <dbReference type="Proteomes" id="UP000240883"/>
    </source>
</evidence>
<dbReference type="Proteomes" id="UP000240883">
    <property type="component" value="Unassembled WGS sequence"/>
</dbReference>
<organism evidence="1 2">
    <name type="scientific">Corynespora cassiicola Philippines</name>
    <dbReference type="NCBI Taxonomy" id="1448308"/>
    <lineage>
        <taxon>Eukaryota</taxon>
        <taxon>Fungi</taxon>
        <taxon>Dikarya</taxon>
        <taxon>Ascomycota</taxon>
        <taxon>Pezizomycotina</taxon>
        <taxon>Dothideomycetes</taxon>
        <taxon>Pleosporomycetidae</taxon>
        <taxon>Pleosporales</taxon>
        <taxon>Corynesporascaceae</taxon>
        <taxon>Corynespora</taxon>
    </lineage>
</organism>
<evidence type="ECO:0000313" key="1">
    <source>
        <dbReference type="EMBL" id="PSN74687.1"/>
    </source>
</evidence>
<protein>
    <submittedName>
        <fullName evidence="1">Uncharacterized protein</fullName>
    </submittedName>
</protein>
<feature type="non-terminal residue" evidence="1">
    <location>
        <position position="188"/>
    </location>
</feature>